<dbReference type="SMART" id="SM00584">
    <property type="entry name" value="TLDc"/>
    <property type="match status" value="1"/>
</dbReference>
<protein>
    <submittedName>
        <fullName evidence="3">TLDc domain-containing protein</fullName>
    </submittedName>
</protein>
<feature type="domain" description="TLDc" evidence="1">
    <location>
        <begin position="213"/>
        <end position="389"/>
    </location>
</feature>
<dbReference type="PANTHER" id="PTHR23354:SF122">
    <property type="entry name" value="GTPASE-ACTIVATING PROTEIN SKYWALKER"/>
    <property type="match status" value="1"/>
</dbReference>
<dbReference type="Proteomes" id="UP000046393">
    <property type="component" value="Unplaced"/>
</dbReference>
<sequence length="393" mass="44244">MLLHYLKEEDAFACVMHLLRGSDYLQQSTVSVLASGRTLLALIKKHKSVVYHVLKKCAGIADDKDLVKLFMKWQNWIFEYLPLSHVVRVVDCFLFEGHKLLLRVGVALVYIWSKSKTRQDAAFLEKSPEERLAILSSQFIETFRTCPVSVQTLLDVAVGIRNLKGATVAKYQKAFEDIVREEEASKINGSDSATPVSPSKISGYVYAKPFRSCIIDSINANALMCSFPGRLQFDTPQLLFRTSSGGISFTNFWAKIEHAEQTLIIILTSKKDVFGAFCSAPWSERKYRHSKSRYFGTGESFVWRLDRNTNTPVVYQWVGQNSEHPDQCPQYFMTADDRSLIIGGGNGDAISIRDELCKGLTSYCSTFNSPALTDERDFTISELEVFSVQSSPA</sequence>
<dbReference type="PANTHER" id="PTHR23354">
    <property type="entry name" value="NUCLEOLAR PROTEIN 7/ESTROGEN RECEPTOR COACTIVATOR-RELATED"/>
    <property type="match status" value="1"/>
</dbReference>
<organism evidence="2 3">
    <name type="scientific">Syphacia muris</name>
    <dbReference type="NCBI Taxonomy" id="451379"/>
    <lineage>
        <taxon>Eukaryota</taxon>
        <taxon>Metazoa</taxon>
        <taxon>Ecdysozoa</taxon>
        <taxon>Nematoda</taxon>
        <taxon>Chromadorea</taxon>
        <taxon>Rhabditida</taxon>
        <taxon>Spirurina</taxon>
        <taxon>Oxyuridomorpha</taxon>
        <taxon>Oxyuroidea</taxon>
        <taxon>Oxyuridae</taxon>
        <taxon>Syphacia</taxon>
    </lineage>
</organism>
<dbReference type="Pfam" id="PF07534">
    <property type="entry name" value="TLD"/>
    <property type="match status" value="1"/>
</dbReference>
<evidence type="ECO:0000313" key="3">
    <source>
        <dbReference type="WBParaSite" id="SMUV_0000157901-mRNA-1"/>
    </source>
</evidence>
<dbReference type="AlphaFoldDB" id="A0A0N5ABQ3"/>
<dbReference type="Pfam" id="PF00566">
    <property type="entry name" value="RabGAP-TBC"/>
    <property type="match status" value="1"/>
</dbReference>
<dbReference type="InterPro" id="IPR000195">
    <property type="entry name" value="Rab-GAP-TBC_dom"/>
</dbReference>
<dbReference type="WBParaSite" id="SMUV_0000157901-mRNA-1">
    <property type="protein sequence ID" value="SMUV_0000157901-mRNA-1"/>
    <property type="gene ID" value="SMUV_0000157901"/>
</dbReference>
<proteinExistence type="predicted"/>
<dbReference type="InterPro" id="IPR006571">
    <property type="entry name" value="TLDc_dom"/>
</dbReference>
<accession>A0A0N5ABQ3</accession>
<dbReference type="Gene3D" id="1.10.472.80">
    <property type="entry name" value="Ypt/Rab-GAP domain of gyp1p, domain 3"/>
    <property type="match status" value="1"/>
</dbReference>
<dbReference type="PROSITE" id="PS51886">
    <property type="entry name" value="TLDC"/>
    <property type="match status" value="1"/>
</dbReference>
<dbReference type="STRING" id="451379.A0A0N5ABQ3"/>
<keyword evidence="2" id="KW-1185">Reference proteome</keyword>
<name>A0A0N5ABQ3_9BILA</name>
<reference evidence="3" key="1">
    <citation type="submission" date="2017-02" db="UniProtKB">
        <authorList>
            <consortium name="WormBaseParasite"/>
        </authorList>
    </citation>
    <scope>IDENTIFICATION</scope>
</reference>
<evidence type="ECO:0000313" key="2">
    <source>
        <dbReference type="Proteomes" id="UP000046393"/>
    </source>
</evidence>
<evidence type="ECO:0000259" key="1">
    <source>
        <dbReference type="PROSITE" id="PS51886"/>
    </source>
</evidence>